<evidence type="ECO:0000256" key="1">
    <source>
        <dbReference type="SAM" id="MobiDB-lite"/>
    </source>
</evidence>
<feature type="region of interest" description="Disordered" evidence="1">
    <location>
        <begin position="325"/>
        <end position="376"/>
    </location>
</feature>
<accession>A0ABQ9HUZ2</accession>
<reference evidence="2 3" key="1">
    <citation type="submission" date="2023-02" db="EMBL/GenBank/DDBJ databases">
        <title>LHISI_Scaffold_Assembly.</title>
        <authorList>
            <person name="Stuart O.P."/>
            <person name="Cleave R."/>
            <person name="Magrath M.J.L."/>
            <person name="Mikheyev A.S."/>
        </authorList>
    </citation>
    <scope>NUCLEOTIDE SEQUENCE [LARGE SCALE GENOMIC DNA]</scope>
    <source>
        <strain evidence="2">Daus_M_001</strain>
        <tissue evidence="2">Leg muscle</tissue>
    </source>
</reference>
<evidence type="ECO:0000313" key="2">
    <source>
        <dbReference type="EMBL" id="KAJ8888210.1"/>
    </source>
</evidence>
<feature type="region of interest" description="Disordered" evidence="1">
    <location>
        <begin position="1"/>
        <end position="31"/>
    </location>
</feature>
<sequence length="376" mass="42066">MRRRRKREIPEKKKTCRPAASSGTMTTCENVPVGDRNRFAQVAGGSHYTTAAPNPLAGIQNSRSSNRRSTHECLGASMTSSAHATFEAQEKKKNSWNVNWTNQRNSDHVKLRQPFSPTKVSDANLDKGICLADSISSDRFIASCMVCGAARYNIHIGDDIYKEADCYDISCIGWTLFQRQMIYPHSRQSLVISHIQPDTWVNQNSRFTCVNSTISPRTRSHHDKPGNLGDDVRSRLNTLRLRAKGCVYIYWRQSVHCDYACRPTPSRDDPVRSSNISWPEETVHDVATRCEITVTGASYILPPSPELCLIARVWGTGISLQTINTQQLSSPDKGPWENMRGKVRSANRGSQRAGIGRGSSGRQEESPWGEGRLDLQ</sequence>
<proteinExistence type="predicted"/>
<keyword evidence="3" id="KW-1185">Reference proteome</keyword>
<dbReference type="Proteomes" id="UP001159363">
    <property type="component" value="Chromosome 3"/>
</dbReference>
<name>A0ABQ9HUZ2_9NEOP</name>
<organism evidence="2 3">
    <name type="scientific">Dryococelus australis</name>
    <dbReference type="NCBI Taxonomy" id="614101"/>
    <lineage>
        <taxon>Eukaryota</taxon>
        <taxon>Metazoa</taxon>
        <taxon>Ecdysozoa</taxon>
        <taxon>Arthropoda</taxon>
        <taxon>Hexapoda</taxon>
        <taxon>Insecta</taxon>
        <taxon>Pterygota</taxon>
        <taxon>Neoptera</taxon>
        <taxon>Polyneoptera</taxon>
        <taxon>Phasmatodea</taxon>
        <taxon>Verophasmatodea</taxon>
        <taxon>Anareolatae</taxon>
        <taxon>Phasmatidae</taxon>
        <taxon>Eurycanthinae</taxon>
        <taxon>Dryococelus</taxon>
    </lineage>
</organism>
<gene>
    <name evidence="2" type="ORF">PR048_007697</name>
</gene>
<comment type="caution">
    <text evidence="2">The sequence shown here is derived from an EMBL/GenBank/DDBJ whole genome shotgun (WGS) entry which is preliminary data.</text>
</comment>
<dbReference type="EMBL" id="JARBHB010000003">
    <property type="protein sequence ID" value="KAJ8888210.1"/>
    <property type="molecule type" value="Genomic_DNA"/>
</dbReference>
<protein>
    <submittedName>
        <fullName evidence="2">Uncharacterized protein</fullName>
    </submittedName>
</protein>
<evidence type="ECO:0000313" key="3">
    <source>
        <dbReference type="Proteomes" id="UP001159363"/>
    </source>
</evidence>